<evidence type="ECO:0000256" key="4">
    <source>
        <dbReference type="ARBA" id="ARBA00022833"/>
    </source>
</evidence>
<feature type="signal peptide" evidence="5">
    <location>
        <begin position="1"/>
        <end position="17"/>
    </location>
</feature>
<evidence type="ECO:0000313" key="8">
    <source>
        <dbReference type="Proteomes" id="UP000271889"/>
    </source>
</evidence>
<accession>A0A3P6SGQ3</accession>
<evidence type="ECO:0000313" key="7">
    <source>
        <dbReference type="EMBL" id="VDK68803.1"/>
    </source>
</evidence>
<evidence type="ECO:0000259" key="6">
    <source>
        <dbReference type="Pfam" id="PF01485"/>
    </source>
</evidence>
<dbReference type="OrthoDB" id="5786205at2759"/>
<keyword evidence="4" id="KW-0862">Zinc</keyword>
<evidence type="ECO:0000256" key="2">
    <source>
        <dbReference type="ARBA" id="ARBA00022771"/>
    </source>
</evidence>
<dbReference type="GO" id="GO:0008270">
    <property type="term" value="F:zinc ion binding"/>
    <property type="evidence" value="ECO:0007669"/>
    <property type="project" value="UniProtKB-KW"/>
</dbReference>
<dbReference type="AlphaFoldDB" id="A0A3P6SGQ3"/>
<dbReference type="PANTHER" id="PTHR31063:SF3">
    <property type="entry name" value="ENHANCER OF POLYCOMB-LIKE PROTEIN"/>
    <property type="match status" value="1"/>
</dbReference>
<dbReference type="InterPro" id="IPR002867">
    <property type="entry name" value="IBR_dom"/>
</dbReference>
<dbReference type="EMBL" id="UYRV01021097">
    <property type="protein sequence ID" value="VDK68803.1"/>
    <property type="molecule type" value="Genomic_DNA"/>
</dbReference>
<evidence type="ECO:0000256" key="1">
    <source>
        <dbReference type="ARBA" id="ARBA00022723"/>
    </source>
</evidence>
<feature type="domain" description="IBR" evidence="6">
    <location>
        <begin position="29"/>
        <end position="81"/>
    </location>
</feature>
<keyword evidence="3" id="KW-0833">Ubl conjugation pathway</keyword>
<keyword evidence="8" id="KW-1185">Reference proteome</keyword>
<dbReference type="Pfam" id="PF01485">
    <property type="entry name" value="IBR"/>
    <property type="match status" value="1"/>
</dbReference>
<reference evidence="7 8" key="1">
    <citation type="submission" date="2018-11" db="EMBL/GenBank/DDBJ databases">
        <authorList>
            <consortium name="Pathogen Informatics"/>
        </authorList>
    </citation>
    <scope>NUCLEOTIDE SEQUENCE [LARGE SCALE GENOMIC DNA]</scope>
</reference>
<evidence type="ECO:0000256" key="5">
    <source>
        <dbReference type="SAM" id="SignalP"/>
    </source>
</evidence>
<proteinExistence type="predicted"/>
<protein>
    <recommendedName>
        <fullName evidence="6">IBR domain-containing protein</fullName>
    </recommendedName>
</protein>
<feature type="chain" id="PRO_5017933437" description="IBR domain-containing protein" evidence="5">
    <location>
        <begin position="18"/>
        <end position="132"/>
    </location>
</feature>
<name>A0A3P6SGQ3_CYLGO</name>
<dbReference type="Proteomes" id="UP000271889">
    <property type="component" value="Unassembled WGS sequence"/>
</dbReference>
<keyword evidence="5" id="KW-0732">Signal</keyword>
<sequence length="132" mass="15079">MFFHPFFLFVFLTFTQNICFQLAALELIELSLDEDTDLGECPGCNQAVEINQSNEYGCVHCKCGVVWCSECKKEPHWPMSCDTASEWAKRWLQQGFNSDALRKLVLTPMISIDLSVLEKSLADAVALLFWFD</sequence>
<dbReference type="PANTHER" id="PTHR31063">
    <property type="entry name" value="PROTEIN CBG08668"/>
    <property type="match status" value="1"/>
</dbReference>
<dbReference type="SUPFAM" id="SSF57850">
    <property type="entry name" value="RING/U-box"/>
    <property type="match status" value="1"/>
</dbReference>
<keyword evidence="2" id="KW-0863">Zinc-finger</keyword>
<organism evidence="7 8">
    <name type="scientific">Cylicostephanus goldi</name>
    <name type="common">Nematode worm</name>
    <dbReference type="NCBI Taxonomy" id="71465"/>
    <lineage>
        <taxon>Eukaryota</taxon>
        <taxon>Metazoa</taxon>
        <taxon>Ecdysozoa</taxon>
        <taxon>Nematoda</taxon>
        <taxon>Chromadorea</taxon>
        <taxon>Rhabditida</taxon>
        <taxon>Rhabditina</taxon>
        <taxon>Rhabditomorpha</taxon>
        <taxon>Strongyloidea</taxon>
        <taxon>Strongylidae</taxon>
        <taxon>Cylicostephanus</taxon>
    </lineage>
</organism>
<gene>
    <name evidence="7" type="ORF">CGOC_LOCUS6455</name>
</gene>
<evidence type="ECO:0000256" key="3">
    <source>
        <dbReference type="ARBA" id="ARBA00022786"/>
    </source>
</evidence>
<keyword evidence="1" id="KW-0479">Metal-binding</keyword>